<evidence type="ECO:0000313" key="2">
    <source>
        <dbReference type="EMBL" id="CAD8214604.1"/>
    </source>
</evidence>
<feature type="transmembrane region" description="Helical" evidence="1">
    <location>
        <begin position="2154"/>
        <end position="2179"/>
    </location>
</feature>
<evidence type="ECO:0000313" key="3">
    <source>
        <dbReference type="Proteomes" id="UP000683925"/>
    </source>
</evidence>
<feature type="transmembrane region" description="Helical" evidence="1">
    <location>
        <begin position="2107"/>
        <end position="2128"/>
    </location>
</feature>
<gene>
    <name evidence="2" type="ORF">POCTA_138.1.T1830008</name>
</gene>
<dbReference type="EMBL" id="CAJJDP010000187">
    <property type="protein sequence ID" value="CAD8214604.1"/>
    <property type="molecule type" value="Genomic_DNA"/>
</dbReference>
<protein>
    <recommendedName>
        <fullName evidence="4">Transmembrane protein</fullName>
    </recommendedName>
</protein>
<reference evidence="2" key="1">
    <citation type="submission" date="2021-01" db="EMBL/GenBank/DDBJ databases">
        <authorList>
            <consortium name="Genoscope - CEA"/>
            <person name="William W."/>
        </authorList>
    </citation>
    <scope>NUCLEOTIDE SEQUENCE</scope>
</reference>
<name>A0A8S1YRU5_PAROT</name>
<evidence type="ECO:0008006" key="4">
    <source>
        <dbReference type="Google" id="ProtNLM"/>
    </source>
</evidence>
<keyword evidence="1" id="KW-0472">Membrane</keyword>
<evidence type="ECO:0000256" key="1">
    <source>
        <dbReference type="SAM" id="Phobius"/>
    </source>
</evidence>
<comment type="caution">
    <text evidence="2">The sequence shown here is derived from an EMBL/GenBank/DDBJ whole genome shotgun (WGS) entry which is preliminary data.</text>
</comment>
<feature type="transmembrane region" description="Helical" evidence="1">
    <location>
        <begin position="2378"/>
        <end position="2399"/>
    </location>
</feature>
<proteinExistence type="predicted"/>
<sequence length="2495" mass="291707">MDQISLFVFQYLLPALIQQKDLMDQIVRKSSFPQTSNNMQPVEFNFAGISDKEQIIMNQKIYFWYKLQMPKQFMYNRSISKLKSADEVNLLLSMNLKQDMQLDQINIHKRCSNKRQQISKYNYYLDVINSLDLLIIMNSKFQLTQEQDPQEITIYIILRQSISNYCDLMDFQFILPFHYDIYEISLIADFRTKSMLLNLLTIFQLFYITNLIFEINIINLLFINCIQDLKQDKCHQSCQECDGPTKYHCLTCSEEQKRIYIPEFKQCACTYGTIDYNNECIDYMDQKLQLNLQFNVKQTKNLHCKVGQFEFNGDCMKCPQGVYKDLLICVECFQNVGKWSQAPNCRDILELTQIYGQYHVPEINNFYFYDSSDLISTYIPFSDSIGISIQDEFHLYQHFRYSSQIFLSFCNQRESSMYDQHLCYDCQIQYCLSCGLTINDDLLCLICDDQSELVNGKCKRRETFTYASCLPPYYASYSRECKLCTLENCLYCFEFKRYYSYFDISIELEDLTENYTETQIGCMLCETDYNFNFKLGICLKNASSIENCVISVTKLTNEEICLTSSLDNFQVSREINSCNLLITNCQICFLDYYKKLTCITCKSGYILFGGVCYEGQEQSASYQIEFWSLKVTSFLVNIYYNYNYQEPHKLYPCGSFCKTCKLSLGEYYCEECYLSEGELQVNDINYMCQYCSPLCQYCIRRDTLELKKMAPFLLPIYYLSKYTKSCLFPFQDPFINYNPYLKTTQYCFEGDCNNELTYEFIEDNCFFNRFPQNLDNLIFQAEYLNSIGVVSMTIIIRIKIEDEYCNLMPSIRISASLKFDVFTLQIIHFKLLATYPFYLQLQNSFYIEDFDSFTMIDYGIVFTHFNMQDLNISNSYNQVNFTLINITIKDSIIENFQSLFKTKNFGYVELQNITIINTNFINSSLFNFNAFNLIGNIRIDQLHLFNCNFTNSVLFEFSYSLLNNKFQNSDLFRFFSEFQSSDLFIRLDNIHIESNEGLITLNQVSYLFKINGKTIILKNFSIYQTKKVYILYFFESQDIELENFIFENSEIEEKISVSTNCFQNSNFKNQIISINGFNKVSISDFKIKHIQSIDESLIKIMSSSQYFQEQQGQITIINIEFYGNLLQSLNSIIYFSLLTIISDRNLDILIKNAKFQNNIMHVYNENSLKDSAALLYFSTLAKCKHNAITNSSNSFIHVESKSLKMINIQVKYHNILPFNIWNNYYNLIQVSQDQIQSLIMQIFQIKTIGGAAYIQTSNFICINSSFEEILTAKISVFDIVSSSDGIIKMQNLSVFQIRNTLQEKIESAGCLSVNAINSLLNLQIQNAKFQNIPNRMSSSIITINPSLLQNKLLFQNMSIINCVSLINQIVKVQFITQANKQNSISFMDLMIYQNLESWVNLFQNIGALSESEIQEITQNNNAMIYLENCDVTIENLFVEGMLFSSVINLNNILSKKIGIIFCYFKIQNQQIQFKFINKYFELFQWFIQQYLEYLLIKSHTQEKHQISLRSLTFQRGSMYIANNFSNQEYVYISTNYFMSGCSISNFSVPHLQRNYFYSNIIQLLQLNQQQISILYVRSSSNFDVFFFDRIKFINNNYSSIQQGIVYFDDINFKKFLIFRFDCQYNLIKKYGCLNMIGNQNASNLVEIKHSNFIQNLGTQGVAIKSSNILLKLIHCNIISNIALTQGGGLYIQLKSKKIIISKTVIIYNKAQEGGGGIYYDQDNNLSTKTSVQTFIFFNQAEVYGNNLVENPSYLSLYINQKAMSAVESTMNNISTSILKISPYLVMEQGIKKQTEILMIPSTQVIDTYQIFFVNKAIYLTYIKSLNIYFKNSKGEILQNMYNSTCEVADFIVTKGKEEKQQSTSIQHLQYNIENNNFELNTLSFRLDPYQKETRSLEIQIFCKAQQSQNGLNYIIKATSFKCQLGEFYIEEGCQTCKSNQGFYSVTYDAIKCSIFDKTKFQNVTSNMINLQKGYWRPNYLSDATEECYKNTEFCLGGWQVGDSTCSQGHIGALCEMCDLYNIKGEGQFFRNQQNQNCVSCLNEESSILPFLFALFQALLSISLSLKSINKSNALFNQITVFQKRFSKILFKLIQDHEGILIKILLNYLWIFSSIFTFSIKFSFSIFFIEQSSNSFYFMVNNLDCYLSNLQIHLIYAQIIFILLLMLLQFYFILIISFIYFQLSSKQMDRSIISNTLLCLYVFNYGGLIKLLCSKLSVRQISNIDYIQGDVSLLFDSQEHYLWVQFLIIPLLLIFGCIIPFSLFLLMFRNRSNLDKIKFRKHICYLFNEYSEKTYFWEQIKLIQKTCIILVITNFENNVLLKTTLLGICVEAYQVLAINNKPYIISKFNNLDLQSGQICLIAIFLAATKYESQVLQNDFFSMFLQIILILLLIRLSFPFIKDILILYSKKYQLPVLTKLHSVLKQSNINLFKNIGIYVDQEFEKRKKLQMNIQKMKLILQSKYGNGKEISFTKRPILKSNTYSKTSFIEINNQQQF</sequence>
<keyword evidence="1" id="KW-0812">Transmembrane</keyword>
<organism evidence="2 3">
    <name type="scientific">Paramecium octaurelia</name>
    <dbReference type="NCBI Taxonomy" id="43137"/>
    <lineage>
        <taxon>Eukaryota</taxon>
        <taxon>Sar</taxon>
        <taxon>Alveolata</taxon>
        <taxon>Ciliophora</taxon>
        <taxon>Intramacronucleata</taxon>
        <taxon>Oligohymenophorea</taxon>
        <taxon>Peniculida</taxon>
        <taxon>Parameciidae</taxon>
        <taxon>Paramecium</taxon>
    </lineage>
</organism>
<keyword evidence="1" id="KW-1133">Transmembrane helix</keyword>
<feature type="transmembrane region" description="Helical" evidence="1">
    <location>
        <begin position="2241"/>
        <end position="2267"/>
    </location>
</feature>
<dbReference type="Proteomes" id="UP000683925">
    <property type="component" value="Unassembled WGS sequence"/>
</dbReference>
<dbReference type="PANTHER" id="PTHR11319:SF35">
    <property type="entry name" value="OUTER MEMBRANE PROTEIN PMPC-RELATED"/>
    <property type="match status" value="1"/>
</dbReference>
<keyword evidence="3" id="KW-1185">Reference proteome</keyword>
<dbReference type="PANTHER" id="PTHR11319">
    <property type="entry name" value="G PROTEIN-COUPLED RECEPTOR-RELATED"/>
    <property type="match status" value="1"/>
</dbReference>
<accession>A0A8S1YRU5</accession>
<dbReference type="CDD" id="cd00064">
    <property type="entry name" value="FU"/>
    <property type="match status" value="1"/>
</dbReference>
<dbReference type="InterPro" id="IPR006212">
    <property type="entry name" value="Furin_repeat"/>
</dbReference>